<dbReference type="Gene3D" id="3.30.10.20">
    <property type="match status" value="1"/>
</dbReference>
<dbReference type="InterPro" id="IPR001460">
    <property type="entry name" value="PCN-bd_Tpept"/>
</dbReference>
<dbReference type="Pfam" id="PF03793">
    <property type="entry name" value="PASTA"/>
    <property type="match status" value="2"/>
</dbReference>
<evidence type="ECO:0000256" key="4">
    <source>
        <dbReference type="ARBA" id="ARBA00012448"/>
    </source>
</evidence>
<feature type="domain" description="PASTA" evidence="8">
    <location>
        <begin position="665"/>
        <end position="720"/>
    </location>
</feature>
<dbReference type="GO" id="GO:0005886">
    <property type="term" value="C:plasma membrane"/>
    <property type="evidence" value="ECO:0007669"/>
    <property type="project" value="TreeGrafter"/>
</dbReference>
<dbReference type="EMBL" id="BMEV01000015">
    <property type="protein sequence ID" value="GGH73397.1"/>
    <property type="molecule type" value="Genomic_DNA"/>
</dbReference>
<dbReference type="InterPro" id="IPR036138">
    <property type="entry name" value="PBP_dimer_sf"/>
</dbReference>
<comment type="similarity">
    <text evidence="3">Belongs to the transpeptidase family.</text>
</comment>
<comment type="pathway">
    <text evidence="2">Cell wall biogenesis; peptidoglycan biosynthesis.</text>
</comment>
<dbReference type="Proteomes" id="UP000602050">
    <property type="component" value="Unassembled WGS sequence"/>
</dbReference>
<evidence type="ECO:0000259" key="8">
    <source>
        <dbReference type="PROSITE" id="PS51178"/>
    </source>
</evidence>
<evidence type="ECO:0000256" key="2">
    <source>
        <dbReference type="ARBA" id="ARBA00004752"/>
    </source>
</evidence>
<dbReference type="Gene3D" id="3.30.70.2110">
    <property type="match status" value="1"/>
</dbReference>
<evidence type="ECO:0000256" key="6">
    <source>
        <dbReference type="ARBA" id="ARBA00034000"/>
    </source>
</evidence>
<dbReference type="Gene3D" id="3.90.1310.10">
    <property type="entry name" value="Penicillin-binding protein 2a (Domain 2)"/>
    <property type="match status" value="1"/>
</dbReference>
<evidence type="ECO:0000256" key="3">
    <source>
        <dbReference type="ARBA" id="ARBA00007171"/>
    </source>
</evidence>
<dbReference type="PANTHER" id="PTHR30627:SF26">
    <property type="entry name" value="PENICILLIN-BINDING PROTEIN 2B"/>
    <property type="match status" value="1"/>
</dbReference>
<dbReference type="Pfam" id="PF00905">
    <property type="entry name" value="Transpeptidase"/>
    <property type="match status" value="1"/>
</dbReference>
<dbReference type="Gene3D" id="3.40.710.10">
    <property type="entry name" value="DD-peptidase/beta-lactamase superfamily"/>
    <property type="match status" value="1"/>
</dbReference>
<dbReference type="GO" id="GO:0008658">
    <property type="term" value="F:penicillin binding"/>
    <property type="evidence" value="ECO:0007669"/>
    <property type="project" value="InterPro"/>
</dbReference>
<dbReference type="PROSITE" id="PS51178">
    <property type="entry name" value="PASTA"/>
    <property type="match status" value="2"/>
</dbReference>
<accession>A0A8J3EJH5</accession>
<dbReference type="SUPFAM" id="SSF56601">
    <property type="entry name" value="beta-lactamase/transpeptidase-like"/>
    <property type="match status" value="1"/>
</dbReference>
<dbReference type="CDD" id="cd06575">
    <property type="entry name" value="PASTA_Pbp2x-like_2"/>
    <property type="match status" value="1"/>
</dbReference>
<dbReference type="CDD" id="cd06576">
    <property type="entry name" value="PASTA_Pbp2x-like_1"/>
    <property type="match status" value="1"/>
</dbReference>
<dbReference type="SMART" id="SM00740">
    <property type="entry name" value="PASTA"/>
    <property type="match status" value="2"/>
</dbReference>
<comment type="subcellular location">
    <subcellularLocation>
        <location evidence="1">Membrane</location>
    </subcellularLocation>
</comment>
<reference evidence="9" key="2">
    <citation type="submission" date="2020-09" db="EMBL/GenBank/DDBJ databases">
        <authorList>
            <person name="Sun Q."/>
            <person name="Zhou Y."/>
        </authorList>
    </citation>
    <scope>NUCLEOTIDE SEQUENCE</scope>
    <source>
        <strain evidence="9">CGMCC 1.12360</strain>
    </source>
</reference>
<organism evidence="9 10">
    <name type="scientific">Compostibacillus humi</name>
    <dbReference type="NCBI Taxonomy" id="1245525"/>
    <lineage>
        <taxon>Bacteria</taxon>
        <taxon>Bacillati</taxon>
        <taxon>Bacillota</taxon>
        <taxon>Bacilli</taxon>
        <taxon>Bacillales</taxon>
        <taxon>Bacillaceae</taxon>
        <taxon>Compostibacillus</taxon>
    </lineage>
</organism>
<evidence type="ECO:0000313" key="9">
    <source>
        <dbReference type="EMBL" id="GGH73397.1"/>
    </source>
</evidence>
<dbReference type="InterPro" id="IPR005311">
    <property type="entry name" value="PBP_dimer"/>
</dbReference>
<dbReference type="InterPro" id="IPR050515">
    <property type="entry name" value="Beta-lactam/transpept"/>
</dbReference>
<dbReference type="SUPFAM" id="SSF54184">
    <property type="entry name" value="Penicillin-binding protein 2x (pbp-2x), c-terminal domain"/>
    <property type="match status" value="2"/>
</dbReference>
<evidence type="ECO:0000313" key="10">
    <source>
        <dbReference type="Proteomes" id="UP000602050"/>
    </source>
</evidence>
<name>A0A8J3EJH5_9BACI</name>
<evidence type="ECO:0000256" key="7">
    <source>
        <dbReference type="SAM" id="MobiDB-lite"/>
    </source>
</evidence>
<comment type="caution">
    <text evidence="9">The sequence shown here is derived from an EMBL/GenBank/DDBJ whole genome shotgun (WGS) entry which is preliminary data.</text>
</comment>
<dbReference type="RefSeq" id="WP_188391403.1">
    <property type="nucleotide sequence ID" value="NZ_BMEV01000015.1"/>
</dbReference>
<dbReference type="InterPro" id="IPR012338">
    <property type="entry name" value="Beta-lactam/transpept-like"/>
</dbReference>
<evidence type="ECO:0000256" key="1">
    <source>
        <dbReference type="ARBA" id="ARBA00004370"/>
    </source>
</evidence>
<protein>
    <recommendedName>
        <fullName evidence="4">serine-type D-Ala-D-Ala carboxypeptidase</fullName>
        <ecNumber evidence="4">3.4.16.4</ecNumber>
    </recommendedName>
</protein>
<dbReference type="PANTHER" id="PTHR30627">
    <property type="entry name" value="PEPTIDOGLYCAN D,D-TRANSPEPTIDASE"/>
    <property type="match status" value="1"/>
</dbReference>
<dbReference type="InterPro" id="IPR005543">
    <property type="entry name" value="PASTA_dom"/>
</dbReference>
<comment type="catalytic activity">
    <reaction evidence="6">
        <text>Preferential cleavage: (Ac)2-L-Lys-D-Ala-|-D-Ala. Also transpeptidation of peptidyl-alanyl moieties that are N-acyl substituents of D-alanine.</text>
        <dbReference type="EC" id="3.4.16.4"/>
    </reaction>
</comment>
<dbReference type="Pfam" id="PF03717">
    <property type="entry name" value="PBP_dimer"/>
    <property type="match status" value="1"/>
</dbReference>
<gene>
    <name evidence="9" type="primary">pbpB</name>
    <name evidence="9" type="ORF">GCM10010978_11240</name>
</gene>
<dbReference type="SUPFAM" id="SSF56519">
    <property type="entry name" value="Penicillin binding protein dimerisation domain"/>
    <property type="match status" value="1"/>
</dbReference>
<dbReference type="Gene3D" id="2.20.70.70">
    <property type="match status" value="1"/>
</dbReference>
<dbReference type="UniPathway" id="UPA00219"/>
<sequence length="741" mass="82124">MKKNRTTHAMSGVFIIVFSLLFLLLAGRFMYIQATGEVAGVSLEQWAKEKRTTSYPLSSERGKIFDKNGMTLAYDMPVYRLYAIISEEYSKGMEEPLHVVDPAATAKALAPILDVDEKDILTPIENGLKNNKFQVEFGKIGKNLSQNKRDEILALNLPGIYFEEDSLRNYPNGTFATHIIGFAREMDVEKEGEVTKEIAGVTGIEREMNDILKGEDGYISYQRDRYNKKLLDADEIVKKPKDGHDVYLTIDQKIQTLLEDVLTDVQEEYNPERITAIVMNPKTGEILAMGNRPSYNPNNPANVENWYNDAISSPFEPGSTMKIFTWASAIEAGVYNGNEGFMSGEYQVNEKIVPIRDHNQGRGWGVISYDEGFTRSSNVAAARLVWEKMGTDTFHEYLQAFDLDKETGIDLPGEIQGQILYNWPREKLTTAFGQGSTLTPIQQMKAATAIANDGKMMQPYVIQKIVDPSTGKVIEEKEPTVVKEPISPETAKEVLQLMDSAVNGKHATGKNYQLEGYTVGGKTGTAQIPDPNGNGYLTGRNNYVFSFLGVAPVEDPELMMYVAVKQPELGDKPSSEPAAKIFKTVMGNSLRYLNIEPDMEEEKNVELVTVPDLKGQNPSEAKQRLSDLGLNPVVIGDGNKIIAASVDAGEEVLSQKRVFLVTDNPKMPNIIGWSVRDVVQLADLMELKMEVLGGGYAISQSIEAGTALKKNDYLGVEFAEPNIGNKETNDEAENNVDHESG</sequence>
<feature type="region of interest" description="Disordered" evidence="7">
    <location>
        <begin position="722"/>
        <end position="741"/>
    </location>
</feature>
<dbReference type="GO" id="GO:0009252">
    <property type="term" value="P:peptidoglycan biosynthetic process"/>
    <property type="evidence" value="ECO:0007669"/>
    <property type="project" value="UniProtKB-UniPathway"/>
</dbReference>
<reference evidence="9" key="1">
    <citation type="journal article" date="2014" name="Int. J. Syst. Evol. Microbiol.">
        <title>Complete genome sequence of Corynebacterium casei LMG S-19264T (=DSM 44701T), isolated from a smear-ripened cheese.</title>
        <authorList>
            <consortium name="US DOE Joint Genome Institute (JGI-PGF)"/>
            <person name="Walter F."/>
            <person name="Albersmeier A."/>
            <person name="Kalinowski J."/>
            <person name="Ruckert C."/>
        </authorList>
    </citation>
    <scope>NUCLEOTIDE SEQUENCE</scope>
    <source>
        <strain evidence="9">CGMCC 1.12360</strain>
    </source>
</reference>
<feature type="domain" description="PASTA" evidence="8">
    <location>
        <begin position="604"/>
        <end position="664"/>
    </location>
</feature>
<dbReference type="AlphaFoldDB" id="A0A8J3EJH5"/>
<keyword evidence="5" id="KW-0472">Membrane</keyword>
<proteinExistence type="inferred from homology"/>
<evidence type="ECO:0000256" key="5">
    <source>
        <dbReference type="ARBA" id="ARBA00023136"/>
    </source>
</evidence>
<keyword evidence="10" id="KW-1185">Reference proteome</keyword>
<dbReference type="EC" id="3.4.16.4" evidence="4"/>
<dbReference type="GO" id="GO:0009002">
    <property type="term" value="F:serine-type D-Ala-D-Ala carboxypeptidase activity"/>
    <property type="evidence" value="ECO:0007669"/>
    <property type="project" value="UniProtKB-EC"/>
</dbReference>
<dbReference type="GO" id="GO:0071555">
    <property type="term" value="P:cell wall organization"/>
    <property type="evidence" value="ECO:0007669"/>
    <property type="project" value="TreeGrafter"/>
</dbReference>